<dbReference type="PROSITE" id="PS50111">
    <property type="entry name" value="CHEMOTAXIS_TRANSDUC_2"/>
    <property type="match status" value="1"/>
</dbReference>
<dbReference type="GO" id="GO:0006935">
    <property type="term" value="P:chemotaxis"/>
    <property type="evidence" value="ECO:0007669"/>
    <property type="project" value="UniProtKB-KW"/>
</dbReference>
<dbReference type="InterPro" id="IPR051310">
    <property type="entry name" value="MCP_chemotaxis"/>
</dbReference>
<dbReference type="GO" id="GO:0007165">
    <property type="term" value="P:signal transduction"/>
    <property type="evidence" value="ECO:0007669"/>
    <property type="project" value="UniProtKB-KW"/>
</dbReference>
<evidence type="ECO:0000256" key="5">
    <source>
        <dbReference type="SAM" id="Phobius"/>
    </source>
</evidence>
<dbReference type="PANTHER" id="PTHR43531">
    <property type="entry name" value="PROTEIN ICFG"/>
    <property type="match status" value="1"/>
</dbReference>
<gene>
    <name evidence="7" type="ORF">DCC88_05570</name>
</gene>
<evidence type="ECO:0000313" key="7">
    <source>
        <dbReference type="EMBL" id="RDB36352.1"/>
    </source>
</evidence>
<feature type="region of interest" description="Disordered" evidence="4">
    <location>
        <begin position="670"/>
        <end position="703"/>
    </location>
</feature>
<dbReference type="AlphaFoldDB" id="A0A369KRX7"/>
<dbReference type="Pfam" id="PF00015">
    <property type="entry name" value="MCPsignal"/>
    <property type="match status" value="1"/>
</dbReference>
<feature type="compositionally biased region" description="Low complexity" evidence="4">
    <location>
        <begin position="670"/>
        <end position="687"/>
    </location>
</feature>
<dbReference type="SUPFAM" id="SSF58104">
    <property type="entry name" value="Methyl-accepting chemotaxis protein (MCP) signaling domain"/>
    <property type="match status" value="1"/>
</dbReference>
<sequence length="703" mass="80197">MIFKKFHLSLRAKIILLFTTILLFLCVFSILQQSKNNNDLMKKMEYILESSSVNLGNAIAAQFYERYGDVQAFAINPVLQENNIIKMQEILNKYCILYGIYDVILFVDLNGNYIASNTVDKENRLIKYENLKKLNFSKESWFTNVLEKKFTEDKENNFFGTYFENPSEDKIIHSVYEKNAYSNSYSAPVYNKFGKIIGVITNRANFSYIENEIKLVHNEIAKQGHPNSIIKLVNKSGLIISEYDKKSEISGEYIRNFDILNIINYFEKNIESVNFIQKQKKGVFYSTNIENKNNMITGYFNIYSSKWIPSINWTVLIESEKNLFFSQINELKNKFIYAIISTGLISLIAFYIILTAINKKFIHIIKNLQYSAGKTFITGKKLHHSSKKMMGATESQSEAMHQSVSAMSEISSMIAQTVNHVKECSTNTSIVNDKTIRGNITMEKLTSSMEEIEKSNTDLKNMARIFSEVTNKTSIINDIVFKTQLLSINASIESARAGQHGKGFSVVAEEVGNLALTSGNAAKEIQILLQESQKQVFNIVDITSKKVADAQEISTFASKEFLIISKEIKSINERLKSISEATKEQQLGVQQVLNAMSKMDQATKQNEASSVKTNKHSKSLIKQGNFVEQMLNIIQILVLGKIKNESKRILKNKDKINNNPKNNRLYFNINKNNNNSKTTQNKSKSINADNNDLFTRNDENENK</sequence>
<feature type="domain" description="Methyl-accepting transducer" evidence="6">
    <location>
        <begin position="371"/>
        <end position="621"/>
    </location>
</feature>
<organism evidence="7 8">
    <name type="scientific">Spirobacillus cienkowskii</name>
    <dbReference type="NCBI Taxonomy" id="495820"/>
    <lineage>
        <taxon>Bacteria</taxon>
        <taxon>Pseudomonadati</taxon>
        <taxon>Bdellovibrionota</taxon>
        <taxon>Oligoflexia</taxon>
        <taxon>Silvanigrellales</taxon>
        <taxon>Spirobacillus</taxon>
    </lineage>
</organism>
<name>A0A369KRX7_9BACT</name>
<comment type="caution">
    <text evidence="7">The sequence shown here is derived from an EMBL/GenBank/DDBJ whole genome shotgun (WGS) entry which is preliminary data.</text>
</comment>
<dbReference type="Gene3D" id="3.30.450.20">
    <property type="entry name" value="PAS domain"/>
    <property type="match status" value="1"/>
</dbReference>
<dbReference type="SMART" id="SM00283">
    <property type="entry name" value="MA"/>
    <property type="match status" value="1"/>
</dbReference>
<keyword evidence="5" id="KW-0812">Transmembrane</keyword>
<keyword evidence="5" id="KW-0472">Membrane</keyword>
<evidence type="ECO:0000256" key="3">
    <source>
        <dbReference type="PROSITE-ProRule" id="PRU00284"/>
    </source>
</evidence>
<keyword evidence="5" id="KW-1133">Transmembrane helix</keyword>
<dbReference type="Gene3D" id="1.10.287.950">
    <property type="entry name" value="Methyl-accepting chemotaxis protein"/>
    <property type="match status" value="1"/>
</dbReference>
<evidence type="ECO:0000259" key="6">
    <source>
        <dbReference type="PROSITE" id="PS50111"/>
    </source>
</evidence>
<feature type="transmembrane region" description="Helical" evidence="5">
    <location>
        <begin position="335"/>
        <end position="357"/>
    </location>
</feature>
<proteinExistence type="inferred from homology"/>
<keyword evidence="8" id="KW-1185">Reference proteome</keyword>
<dbReference type="PANTHER" id="PTHR43531:SF11">
    <property type="entry name" value="METHYL-ACCEPTING CHEMOTAXIS PROTEIN 3"/>
    <property type="match status" value="1"/>
</dbReference>
<accession>A0A369KRX7</accession>
<evidence type="ECO:0000256" key="1">
    <source>
        <dbReference type="ARBA" id="ARBA00022500"/>
    </source>
</evidence>
<evidence type="ECO:0000256" key="2">
    <source>
        <dbReference type="ARBA" id="ARBA00029447"/>
    </source>
</evidence>
<reference evidence="7" key="1">
    <citation type="submission" date="2018-04" db="EMBL/GenBank/DDBJ databases">
        <title>Draft genome sequence of the Candidatus Spirobacillus cienkowskii, a pathogen of freshwater Daphnia species, reconstructed from hemolymph metagenomic reads.</title>
        <authorList>
            <person name="Bresciani L."/>
            <person name="Lemos L.N."/>
            <person name="Wale N."/>
            <person name="Lin J.Y."/>
            <person name="Fernandes G.R."/>
            <person name="Duffy M.A."/>
            <person name="Rodrigues J.M."/>
        </authorList>
    </citation>
    <scope>NUCLEOTIDE SEQUENCE [LARGE SCALE GENOMIC DNA]</scope>
    <source>
        <strain evidence="7">Binning01</strain>
    </source>
</reference>
<comment type="similarity">
    <text evidence="2">Belongs to the methyl-accepting chemotaxis (MCP) protein family.</text>
</comment>
<dbReference type="Proteomes" id="UP000253934">
    <property type="component" value="Unassembled WGS sequence"/>
</dbReference>
<protein>
    <recommendedName>
        <fullName evidence="6">Methyl-accepting transducer domain-containing protein</fullName>
    </recommendedName>
</protein>
<keyword evidence="1" id="KW-0145">Chemotaxis</keyword>
<dbReference type="EMBL" id="QOVW01000062">
    <property type="protein sequence ID" value="RDB36352.1"/>
    <property type="molecule type" value="Genomic_DNA"/>
</dbReference>
<dbReference type="GO" id="GO:0005886">
    <property type="term" value="C:plasma membrane"/>
    <property type="evidence" value="ECO:0007669"/>
    <property type="project" value="TreeGrafter"/>
</dbReference>
<keyword evidence="3" id="KW-0807">Transducer</keyword>
<dbReference type="GO" id="GO:0004888">
    <property type="term" value="F:transmembrane signaling receptor activity"/>
    <property type="evidence" value="ECO:0007669"/>
    <property type="project" value="TreeGrafter"/>
</dbReference>
<evidence type="ECO:0000256" key="4">
    <source>
        <dbReference type="SAM" id="MobiDB-lite"/>
    </source>
</evidence>
<dbReference type="InterPro" id="IPR004089">
    <property type="entry name" value="MCPsignal_dom"/>
</dbReference>
<evidence type="ECO:0000313" key="8">
    <source>
        <dbReference type="Proteomes" id="UP000253934"/>
    </source>
</evidence>